<dbReference type="SMART" id="SM00066">
    <property type="entry name" value="GAL4"/>
    <property type="match status" value="1"/>
</dbReference>
<proteinExistence type="predicted"/>
<dbReference type="PANTHER" id="PTHR38791">
    <property type="entry name" value="ZN(II)2CYS6 TRANSCRIPTION FACTOR (EUROFUNG)-RELATED-RELATED"/>
    <property type="match status" value="1"/>
</dbReference>
<dbReference type="Gene3D" id="4.10.240.10">
    <property type="entry name" value="Zn(2)-C6 fungal-type DNA-binding domain"/>
    <property type="match status" value="1"/>
</dbReference>
<evidence type="ECO:0000256" key="1">
    <source>
        <dbReference type="ARBA" id="ARBA00023242"/>
    </source>
</evidence>
<dbReference type="Proteomes" id="UP001629113">
    <property type="component" value="Unassembled WGS sequence"/>
</dbReference>
<name>A0ABR4PRJ7_9HELO</name>
<keyword evidence="4" id="KW-1185">Reference proteome</keyword>
<comment type="caution">
    <text evidence="3">The sequence shown here is derived from an EMBL/GenBank/DDBJ whole genome shotgun (WGS) entry which is preliminary data.</text>
</comment>
<keyword evidence="1" id="KW-0539">Nucleus</keyword>
<dbReference type="SUPFAM" id="SSF57701">
    <property type="entry name" value="Zn2/Cys6 DNA-binding domain"/>
    <property type="match status" value="1"/>
</dbReference>
<feature type="domain" description="Zn(2)-C6 fungal-type" evidence="2">
    <location>
        <begin position="10"/>
        <end position="38"/>
    </location>
</feature>
<dbReference type="PROSITE" id="PS50048">
    <property type="entry name" value="ZN2_CY6_FUNGAL_2"/>
    <property type="match status" value="1"/>
</dbReference>
<organism evidence="3 4">
    <name type="scientific">Phlyctema vagabunda</name>
    <dbReference type="NCBI Taxonomy" id="108571"/>
    <lineage>
        <taxon>Eukaryota</taxon>
        <taxon>Fungi</taxon>
        <taxon>Dikarya</taxon>
        <taxon>Ascomycota</taxon>
        <taxon>Pezizomycotina</taxon>
        <taxon>Leotiomycetes</taxon>
        <taxon>Helotiales</taxon>
        <taxon>Dermateaceae</taxon>
        <taxon>Phlyctema</taxon>
    </lineage>
</organism>
<sequence length="487" mass="54436">MVYCGKVSKSCKQCRKRDIKCDKKRASCGQCVRAGIPCPGYSDTTEFVFMDSTETTIQKSTKQIRAAISKPMQQMAENSAKMYWVARYVLADASYFDYMKSFLPRRSHYNHMDAAVYAVGLALFSKEFGVPSMLQEARRKYCSALVLTNRVLQDASLATDNSTLATVLLLGLFERFTREDPKPREGIGKHMDGAIAIAAVRGPTQFSDPIGLRIFQQLAANIVMSCLERDMPIPAKFQALRAQANLCYNQVDSEWRFLDLMMDFIAASVAVDKDEVHAENLDNFQIIDLRLNGLSETVSSQILAATSEATTALSTSWSDCNHRDRLSQLHKNICSARLVLIEKYIELSESQSPDDDGTSIDQLQEYSSTLEILRLEICRSAQECLLSGRYDGTNPQRSLSSVDTQRIRPFSIELQNQAKKLMFPLYIAASTKSCPVATRKWVIDCLSAITNKLELSQAALTKDLIERHEPRNAWSVAATLGAFPLGT</sequence>
<dbReference type="InterPro" id="IPR036864">
    <property type="entry name" value="Zn2-C6_fun-type_DNA-bd_sf"/>
</dbReference>
<evidence type="ECO:0000313" key="4">
    <source>
        <dbReference type="Proteomes" id="UP001629113"/>
    </source>
</evidence>
<dbReference type="EMBL" id="JBFCZG010000002">
    <property type="protein sequence ID" value="KAL3425906.1"/>
    <property type="molecule type" value="Genomic_DNA"/>
</dbReference>
<evidence type="ECO:0000259" key="2">
    <source>
        <dbReference type="PROSITE" id="PS50048"/>
    </source>
</evidence>
<protein>
    <submittedName>
        <fullName evidence="3">C6 zinc finger domain-containing protein</fullName>
    </submittedName>
</protein>
<evidence type="ECO:0000313" key="3">
    <source>
        <dbReference type="EMBL" id="KAL3425906.1"/>
    </source>
</evidence>
<dbReference type="Pfam" id="PF00172">
    <property type="entry name" value="Zn_clus"/>
    <property type="match status" value="1"/>
</dbReference>
<dbReference type="CDD" id="cd00067">
    <property type="entry name" value="GAL4"/>
    <property type="match status" value="1"/>
</dbReference>
<dbReference type="InterPro" id="IPR001138">
    <property type="entry name" value="Zn2Cys6_DnaBD"/>
</dbReference>
<gene>
    <name evidence="3" type="ORF">PVAG01_02697</name>
</gene>
<accession>A0ABR4PRJ7</accession>
<reference evidence="3 4" key="1">
    <citation type="submission" date="2024-06" db="EMBL/GenBank/DDBJ databases">
        <title>Complete genome of Phlyctema vagabunda strain 19-DSS-EL-015.</title>
        <authorList>
            <person name="Fiorenzani C."/>
        </authorList>
    </citation>
    <scope>NUCLEOTIDE SEQUENCE [LARGE SCALE GENOMIC DNA]</scope>
    <source>
        <strain evidence="3 4">19-DSS-EL-015</strain>
    </source>
</reference>
<dbReference type="InterPro" id="IPR053175">
    <property type="entry name" value="DHMBA_Reg_Transcription_Factor"/>
</dbReference>